<dbReference type="PANTHER" id="PTHR42781">
    <property type="entry name" value="SPERMIDINE/PUTRESCINE IMPORT ATP-BINDING PROTEIN POTA"/>
    <property type="match status" value="1"/>
</dbReference>
<dbReference type="GO" id="GO:0005524">
    <property type="term" value="F:ATP binding"/>
    <property type="evidence" value="ECO:0007669"/>
    <property type="project" value="UniProtKB-KW"/>
</dbReference>
<sequence>MSYIEFQNINKFYGKNQVLKDISLNIEKGQFVTLLGPSGCGKSTLLRCLSGLEEISSGRIIMDGKDITNLEPKDRNIGMVFQHYSLFPNMTVEENIAFGLKMQKKSKEEIKAKVDSAIQIVELEGKEKAYPENLSGGQQQRVALARSIVQQPKVLLLDEPLSAIDAKLRKSLQNSIKQIHKDLGLTCIFVTHDQDEAMVMSDTIHLFHEGRIEQSSDPITMYTSPVSQFAAAFIGNYNILSREQFAAVTGKKIASENGIAIRPETIQIVTDPSEETDYTFDGVIIDNTPKGNVLQYNINVNGVKMKVDVLFRSKVLFENGQKLRLSVADHNCIRICRKEQKRL</sequence>
<dbReference type="InterPro" id="IPR008995">
    <property type="entry name" value="Mo/tungstate-bd_C_term_dom"/>
</dbReference>
<dbReference type="SUPFAM" id="SSF52540">
    <property type="entry name" value="P-loop containing nucleoside triphosphate hydrolases"/>
    <property type="match status" value="1"/>
</dbReference>
<evidence type="ECO:0000313" key="6">
    <source>
        <dbReference type="Proteomes" id="UP001145145"/>
    </source>
</evidence>
<dbReference type="SMART" id="SM00382">
    <property type="entry name" value="AAA"/>
    <property type="match status" value="1"/>
</dbReference>
<keyword evidence="2" id="KW-0547">Nucleotide-binding</keyword>
<keyword evidence="3 5" id="KW-0067">ATP-binding</keyword>
<dbReference type="InterPro" id="IPR003439">
    <property type="entry name" value="ABC_transporter-like_ATP-bd"/>
</dbReference>
<gene>
    <name evidence="5" type="ORF">Selli1_21600</name>
</gene>
<evidence type="ECO:0000256" key="1">
    <source>
        <dbReference type="ARBA" id="ARBA00022448"/>
    </source>
</evidence>
<dbReference type="Proteomes" id="UP001145145">
    <property type="component" value="Unassembled WGS sequence"/>
</dbReference>
<evidence type="ECO:0000256" key="3">
    <source>
        <dbReference type="ARBA" id="ARBA00022840"/>
    </source>
</evidence>
<dbReference type="Gene3D" id="3.40.50.300">
    <property type="entry name" value="P-loop containing nucleotide triphosphate hydrolases"/>
    <property type="match status" value="1"/>
</dbReference>
<proteinExistence type="predicted"/>
<dbReference type="RefSeq" id="WP_281873009.1">
    <property type="nucleotide sequence ID" value="NZ_BSBO01000022.1"/>
</dbReference>
<dbReference type="InterPro" id="IPR050093">
    <property type="entry name" value="ABC_SmlMolc_Importer"/>
</dbReference>
<dbReference type="GO" id="GO:0016887">
    <property type="term" value="F:ATP hydrolysis activity"/>
    <property type="evidence" value="ECO:0007669"/>
    <property type="project" value="InterPro"/>
</dbReference>
<dbReference type="Pfam" id="PF00005">
    <property type="entry name" value="ABC_tran"/>
    <property type="match status" value="1"/>
</dbReference>
<dbReference type="FunFam" id="3.40.50.300:FF:000042">
    <property type="entry name" value="Maltose/maltodextrin ABC transporter, ATP-binding protein"/>
    <property type="match status" value="1"/>
</dbReference>
<dbReference type="GO" id="GO:0043190">
    <property type="term" value="C:ATP-binding cassette (ABC) transporter complex"/>
    <property type="evidence" value="ECO:0007669"/>
    <property type="project" value="InterPro"/>
</dbReference>
<evidence type="ECO:0000313" key="5">
    <source>
        <dbReference type="EMBL" id="GLG04986.1"/>
    </source>
</evidence>
<evidence type="ECO:0000256" key="2">
    <source>
        <dbReference type="ARBA" id="ARBA00022741"/>
    </source>
</evidence>
<organism evidence="5 6">
    <name type="scientific">Sellimonas catena</name>
    <dbReference type="NCBI Taxonomy" id="2994035"/>
    <lineage>
        <taxon>Bacteria</taxon>
        <taxon>Bacillati</taxon>
        <taxon>Bacillota</taxon>
        <taxon>Clostridia</taxon>
        <taxon>Lachnospirales</taxon>
        <taxon>Lachnospiraceae</taxon>
        <taxon>Sellimonas</taxon>
    </lineage>
</organism>
<keyword evidence="6" id="KW-1185">Reference proteome</keyword>
<dbReference type="InterPro" id="IPR003593">
    <property type="entry name" value="AAA+_ATPase"/>
</dbReference>
<accession>A0A9W6C4S8</accession>
<comment type="caution">
    <text evidence="5">The sequence shown here is derived from an EMBL/GenBank/DDBJ whole genome shotgun (WGS) entry which is preliminary data.</text>
</comment>
<dbReference type="SUPFAM" id="SSF50331">
    <property type="entry name" value="MOP-like"/>
    <property type="match status" value="1"/>
</dbReference>
<dbReference type="GO" id="GO:0140359">
    <property type="term" value="F:ABC-type transporter activity"/>
    <property type="evidence" value="ECO:0007669"/>
    <property type="project" value="UniProtKB-ARBA"/>
</dbReference>
<dbReference type="PROSITE" id="PS00211">
    <property type="entry name" value="ABC_TRANSPORTER_1"/>
    <property type="match status" value="1"/>
</dbReference>
<dbReference type="PANTHER" id="PTHR42781:SF9">
    <property type="entry name" value="AMINO ACID ABC TRANSPORTER, ATP-BINDING PROTEIN-RELATED"/>
    <property type="match status" value="1"/>
</dbReference>
<evidence type="ECO:0000259" key="4">
    <source>
        <dbReference type="PROSITE" id="PS50893"/>
    </source>
</evidence>
<keyword evidence="1" id="KW-0813">Transport</keyword>
<dbReference type="InterPro" id="IPR027417">
    <property type="entry name" value="P-loop_NTPase"/>
</dbReference>
<feature type="domain" description="ABC transporter" evidence="4">
    <location>
        <begin position="4"/>
        <end position="234"/>
    </location>
</feature>
<dbReference type="AlphaFoldDB" id="A0A9W6C4S8"/>
<dbReference type="PROSITE" id="PS50893">
    <property type="entry name" value="ABC_TRANSPORTER_2"/>
    <property type="match status" value="1"/>
</dbReference>
<protein>
    <submittedName>
        <fullName evidence="5">Spermidine/putrescine ABC transporter ATP-binding protein</fullName>
    </submittedName>
</protein>
<reference evidence="5 6" key="1">
    <citation type="journal article" date="2023" name="Int. J. Syst. Evol. Microbiol.">
        <title>Sellimonas catena sp. nov., isolated from human faeces.</title>
        <authorList>
            <person name="Hisatomi A."/>
            <person name="Ohkuma M."/>
            <person name="Sakamoto M."/>
        </authorList>
    </citation>
    <scope>NUCLEOTIDE SEQUENCE [LARGE SCALE GENOMIC DNA]</scope>
    <source>
        <strain evidence="5 6">12EGH17</strain>
    </source>
</reference>
<dbReference type="EMBL" id="BSBO01000022">
    <property type="protein sequence ID" value="GLG04986.1"/>
    <property type="molecule type" value="Genomic_DNA"/>
</dbReference>
<dbReference type="InterPro" id="IPR017871">
    <property type="entry name" value="ABC_transporter-like_CS"/>
</dbReference>
<name>A0A9W6C4S8_9FIRM</name>